<feature type="transmembrane region" description="Helical" evidence="1">
    <location>
        <begin position="139"/>
        <end position="157"/>
    </location>
</feature>
<name>A0A4S2LEM0_OPIFE</name>
<sequence>MDQKTSTSNTWSRHKSRKILGVGDRGDSRTGSKLVQLLGENEPDESLEYTLAYYWNWFIWSHVFVLGLLAKLLPDTLGRSVLEKFVQLPQNTSAFGEEIGQILISKQRDCCFFLCGSCSVAATVVFFALRSRTKEGLKIAQNASTLFTFIFLIWTVTSSSPEKFGTWLPLTIAVINLLIHLTVAYPECNFRNLRRRLTDPMIGISAGIPVIIEQTDDLKSHQEEDESAT</sequence>
<comment type="caution">
    <text evidence="2">The sequence shown here is derived from an EMBL/GenBank/DDBJ whole genome shotgun (WGS) entry which is preliminary data.</text>
</comment>
<evidence type="ECO:0000313" key="2">
    <source>
        <dbReference type="EMBL" id="TGZ59109.1"/>
    </source>
</evidence>
<organism evidence="2 3">
    <name type="scientific">Opisthorchis felineus</name>
    <dbReference type="NCBI Taxonomy" id="147828"/>
    <lineage>
        <taxon>Eukaryota</taxon>
        <taxon>Metazoa</taxon>
        <taxon>Spiralia</taxon>
        <taxon>Lophotrochozoa</taxon>
        <taxon>Platyhelminthes</taxon>
        <taxon>Trematoda</taxon>
        <taxon>Digenea</taxon>
        <taxon>Opisthorchiida</taxon>
        <taxon>Opisthorchiata</taxon>
        <taxon>Opisthorchiidae</taxon>
        <taxon>Opisthorchis</taxon>
    </lineage>
</organism>
<proteinExistence type="predicted"/>
<gene>
    <name evidence="2" type="ORF">CRM22_009272</name>
</gene>
<evidence type="ECO:0000256" key="1">
    <source>
        <dbReference type="SAM" id="Phobius"/>
    </source>
</evidence>
<reference evidence="2 3" key="1">
    <citation type="journal article" date="2019" name="BMC Genomics">
        <title>New insights from Opisthorchis felineus genome: update on genomics of the epidemiologically important liver flukes.</title>
        <authorList>
            <person name="Ershov N.I."/>
            <person name="Mordvinov V.A."/>
            <person name="Prokhortchouk E.B."/>
            <person name="Pakharukova M.Y."/>
            <person name="Gunbin K.V."/>
            <person name="Ustyantsev K."/>
            <person name="Genaev M.A."/>
            <person name="Blinov A.G."/>
            <person name="Mazur A."/>
            <person name="Boulygina E."/>
            <person name="Tsygankova S."/>
            <person name="Khrameeva E."/>
            <person name="Chekanov N."/>
            <person name="Fan G."/>
            <person name="Xiao A."/>
            <person name="Zhang H."/>
            <person name="Xu X."/>
            <person name="Yang H."/>
            <person name="Solovyev V."/>
            <person name="Lee S.M."/>
            <person name="Liu X."/>
            <person name="Afonnikov D.A."/>
            <person name="Skryabin K.G."/>
        </authorList>
    </citation>
    <scope>NUCLEOTIDE SEQUENCE [LARGE SCALE GENOMIC DNA]</scope>
    <source>
        <strain evidence="2">AK-0245</strain>
        <tissue evidence="2">Whole organism</tissue>
    </source>
</reference>
<keyword evidence="1" id="KW-0812">Transmembrane</keyword>
<dbReference type="EMBL" id="SJOL01008995">
    <property type="protein sequence ID" value="TGZ59109.1"/>
    <property type="molecule type" value="Genomic_DNA"/>
</dbReference>
<keyword evidence="1" id="KW-1133">Transmembrane helix</keyword>
<dbReference type="AlphaFoldDB" id="A0A4S2LEM0"/>
<keyword evidence="1" id="KW-0472">Membrane</keyword>
<keyword evidence="3" id="KW-1185">Reference proteome</keyword>
<protein>
    <submittedName>
        <fullName evidence="2">Uncharacterized protein</fullName>
    </submittedName>
</protein>
<feature type="transmembrane region" description="Helical" evidence="1">
    <location>
        <begin position="110"/>
        <end position="127"/>
    </location>
</feature>
<feature type="transmembrane region" description="Helical" evidence="1">
    <location>
        <begin position="164"/>
        <end position="185"/>
    </location>
</feature>
<dbReference type="Proteomes" id="UP000308267">
    <property type="component" value="Unassembled WGS sequence"/>
</dbReference>
<accession>A0A4S2LEM0</accession>
<evidence type="ECO:0000313" key="3">
    <source>
        <dbReference type="Proteomes" id="UP000308267"/>
    </source>
</evidence>
<dbReference type="OrthoDB" id="6229428at2759"/>